<name>A0A316ANW8_9BACT</name>
<proteinExistence type="predicted"/>
<comment type="caution">
    <text evidence="1">The sequence shown here is derived from an EMBL/GenBank/DDBJ whole genome shotgun (WGS) entry which is preliminary data.</text>
</comment>
<dbReference type="RefSeq" id="WP_109673925.1">
    <property type="nucleotide sequence ID" value="NZ_QGDT01000003.1"/>
</dbReference>
<keyword evidence="2" id="KW-1185">Reference proteome</keyword>
<evidence type="ECO:0000313" key="2">
    <source>
        <dbReference type="Proteomes" id="UP000245880"/>
    </source>
</evidence>
<dbReference type="InterPro" id="IPR045767">
    <property type="entry name" value="DUF6134"/>
</dbReference>
<dbReference type="Pfam" id="PF19630">
    <property type="entry name" value="DUF6134"/>
    <property type="match status" value="1"/>
</dbReference>
<reference evidence="1 2" key="1">
    <citation type="submission" date="2018-03" db="EMBL/GenBank/DDBJ databases">
        <title>Genomic Encyclopedia of Archaeal and Bacterial Type Strains, Phase II (KMG-II): from individual species to whole genera.</title>
        <authorList>
            <person name="Goeker M."/>
        </authorList>
    </citation>
    <scope>NUCLEOTIDE SEQUENCE [LARGE SCALE GENOMIC DNA]</scope>
    <source>
        <strain evidence="1 2">DSM 100346</strain>
    </source>
</reference>
<protein>
    <submittedName>
        <fullName evidence="1">Uncharacterized protein</fullName>
    </submittedName>
</protein>
<accession>A0A316ANW8</accession>
<dbReference type="Proteomes" id="UP000245880">
    <property type="component" value="Unassembled WGS sequence"/>
</dbReference>
<dbReference type="EMBL" id="QGDT01000003">
    <property type="protein sequence ID" value="PWJ59019.1"/>
    <property type="molecule type" value="Genomic_DNA"/>
</dbReference>
<organism evidence="1 2">
    <name type="scientific">Dyadobacter jejuensis</name>
    <dbReference type="NCBI Taxonomy" id="1082580"/>
    <lineage>
        <taxon>Bacteria</taxon>
        <taxon>Pseudomonadati</taxon>
        <taxon>Bacteroidota</taxon>
        <taxon>Cytophagia</taxon>
        <taxon>Cytophagales</taxon>
        <taxon>Spirosomataceae</taxon>
        <taxon>Dyadobacter</taxon>
    </lineage>
</organism>
<sequence>MRVLIKAFLLLGLLEVQTVEGYAQERFFTVQVGGKNVGQLTVFPMDTNLNRRFQRVESEFKFLFQEGKYSNRSAYANGLLLHSTSIHSLNGEMKEKTVTKYTINKTYDILFFNADGSKKDTRQIVKPIYNTITNLYYQEPVGLKQVYSERFAEFCSIVPLSKQQYAVTMPDGKLNIFSYRSGQFIEMETEMIGFQLKVVPSQGKKQM</sequence>
<gene>
    <name evidence="1" type="ORF">CLV98_103392</name>
</gene>
<evidence type="ECO:0000313" key="1">
    <source>
        <dbReference type="EMBL" id="PWJ59019.1"/>
    </source>
</evidence>
<dbReference type="AlphaFoldDB" id="A0A316ANW8"/>
<dbReference type="OrthoDB" id="1121030at2"/>